<dbReference type="EMBL" id="JAAKFY010000017">
    <property type="protein sequence ID" value="KAF3843945.1"/>
    <property type="molecule type" value="Genomic_DNA"/>
</dbReference>
<comment type="caution">
    <text evidence="2">The sequence shown here is derived from an EMBL/GenBank/DDBJ whole genome shotgun (WGS) entry which is preliminary data.</text>
</comment>
<accession>A0A7J5Y3D3</accession>
<proteinExistence type="predicted"/>
<gene>
    <name evidence="2" type="ORF">F7725_015993</name>
</gene>
<feature type="region of interest" description="Disordered" evidence="1">
    <location>
        <begin position="225"/>
        <end position="244"/>
    </location>
</feature>
<dbReference type="Proteomes" id="UP000518266">
    <property type="component" value="Unassembled WGS sequence"/>
</dbReference>
<reference evidence="2 3" key="1">
    <citation type="submission" date="2020-03" db="EMBL/GenBank/DDBJ databases">
        <title>Dissostichus mawsoni Genome sequencing and assembly.</title>
        <authorList>
            <person name="Park H."/>
        </authorList>
    </citation>
    <scope>NUCLEOTIDE SEQUENCE [LARGE SCALE GENOMIC DNA]</scope>
    <source>
        <strain evidence="2">DM0001</strain>
        <tissue evidence="2">Muscle</tissue>
    </source>
</reference>
<keyword evidence="3" id="KW-1185">Reference proteome</keyword>
<evidence type="ECO:0000313" key="2">
    <source>
        <dbReference type="EMBL" id="KAF3843945.1"/>
    </source>
</evidence>
<dbReference type="AlphaFoldDB" id="A0A7J5Y3D3"/>
<evidence type="ECO:0000313" key="3">
    <source>
        <dbReference type="Proteomes" id="UP000518266"/>
    </source>
</evidence>
<evidence type="ECO:0000256" key="1">
    <source>
        <dbReference type="SAM" id="MobiDB-lite"/>
    </source>
</evidence>
<name>A0A7J5Y3D3_DISMA</name>
<sequence length="258" mass="27700">MRSFVCNQSSSNPPPPPPHATSLIGRSESLLVARQAPPNHSCQGNACMQRQLKRWSSALGVGGENRALVGEGARQVQGHCFPQHGLMVVVVVEIGMEGWGKRGTNNRERLLRGETEDNNVTRQPKSCYATADLLTHISSKGAGETGAKGPAAHNTQAARAKRQKQHPAQPLTTPPLSRAATEDGDENFSAFLGGFFHTRKEKEETGARQLCVGEAGIFLPPLGHGEWSANRSTETDPQGAPKVDGLTYILRKTLRAAA</sequence>
<protein>
    <submittedName>
        <fullName evidence="2">Uncharacterized protein</fullName>
    </submittedName>
</protein>
<organism evidence="2 3">
    <name type="scientific">Dissostichus mawsoni</name>
    <name type="common">Antarctic cod</name>
    <dbReference type="NCBI Taxonomy" id="36200"/>
    <lineage>
        <taxon>Eukaryota</taxon>
        <taxon>Metazoa</taxon>
        <taxon>Chordata</taxon>
        <taxon>Craniata</taxon>
        <taxon>Vertebrata</taxon>
        <taxon>Euteleostomi</taxon>
        <taxon>Actinopterygii</taxon>
        <taxon>Neopterygii</taxon>
        <taxon>Teleostei</taxon>
        <taxon>Neoteleostei</taxon>
        <taxon>Acanthomorphata</taxon>
        <taxon>Eupercaria</taxon>
        <taxon>Perciformes</taxon>
        <taxon>Notothenioidei</taxon>
        <taxon>Nototheniidae</taxon>
        <taxon>Dissostichus</taxon>
    </lineage>
</organism>
<feature type="region of interest" description="Disordered" evidence="1">
    <location>
        <begin position="140"/>
        <end position="182"/>
    </location>
</feature>